<accession>A0A8K0CAE4</accession>
<dbReference type="Proteomes" id="UP000801492">
    <property type="component" value="Unassembled WGS sequence"/>
</dbReference>
<feature type="domain" description="Endonuclease/exonuclease/phosphatase" evidence="1">
    <location>
        <begin position="32"/>
        <end position="125"/>
    </location>
</feature>
<evidence type="ECO:0000259" key="1">
    <source>
        <dbReference type="Pfam" id="PF14529"/>
    </source>
</evidence>
<dbReference type="AlphaFoldDB" id="A0A8K0CAE4"/>
<dbReference type="SUPFAM" id="SSF56219">
    <property type="entry name" value="DNase I-like"/>
    <property type="match status" value="1"/>
</dbReference>
<reference evidence="2" key="1">
    <citation type="submission" date="2019-08" db="EMBL/GenBank/DDBJ databases">
        <title>The genome of the North American firefly Photinus pyralis.</title>
        <authorList>
            <consortium name="Photinus pyralis genome working group"/>
            <person name="Fallon T.R."/>
            <person name="Sander Lower S.E."/>
            <person name="Weng J.-K."/>
        </authorList>
    </citation>
    <scope>NUCLEOTIDE SEQUENCE</scope>
    <source>
        <strain evidence="2">TRF0915ILg1</strain>
        <tissue evidence="2">Whole body</tissue>
    </source>
</reference>
<dbReference type="InterPro" id="IPR005135">
    <property type="entry name" value="Endo/exonuclease/phosphatase"/>
</dbReference>
<keyword evidence="3" id="KW-1185">Reference proteome</keyword>
<dbReference type="OrthoDB" id="6762350at2759"/>
<dbReference type="EMBL" id="VTPC01090616">
    <property type="protein sequence ID" value="KAF2882439.1"/>
    <property type="molecule type" value="Genomic_DNA"/>
</dbReference>
<dbReference type="PANTHER" id="PTHR33776">
    <property type="entry name" value="ENDO/EXONUCLEASE/PHOSPHATASE DOMAIN-CONTAINING PROTEIN"/>
    <property type="match status" value="1"/>
</dbReference>
<dbReference type="GO" id="GO:0003824">
    <property type="term" value="F:catalytic activity"/>
    <property type="evidence" value="ECO:0007669"/>
    <property type="project" value="InterPro"/>
</dbReference>
<dbReference type="InterPro" id="IPR036691">
    <property type="entry name" value="Endo/exonu/phosph_ase_sf"/>
</dbReference>
<proteinExistence type="predicted"/>
<evidence type="ECO:0000313" key="2">
    <source>
        <dbReference type="EMBL" id="KAF2882439.1"/>
    </source>
</evidence>
<dbReference type="Pfam" id="PF14529">
    <property type="entry name" value="Exo_endo_phos_2"/>
    <property type="match status" value="1"/>
</dbReference>
<protein>
    <recommendedName>
        <fullName evidence="1">Endonuclease/exonuclease/phosphatase domain-containing protein</fullName>
    </recommendedName>
</protein>
<organism evidence="2 3">
    <name type="scientific">Ignelater luminosus</name>
    <name type="common">Cucubano</name>
    <name type="synonym">Pyrophorus luminosus</name>
    <dbReference type="NCBI Taxonomy" id="2038154"/>
    <lineage>
        <taxon>Eukaryota</taxon>
        <taxon>Metazoa</taxon>
        <taxon>Ecdysozoa</taxon>
        <taxon>Arthropoda</taxon>
        <taxon>Hexapoda</taxon>
        <taxon>Insecta</taxon>
        <taxon>Pterygota</taxon>
        <taxon>Neoptera</taxon>
        <taxon>Endopterygota</taxon>
        <taxon>Coleoptera</taxon>
        <taxon>Polyphaga</taxon>
        <taxon>Elateriformia</taxon>
        <taxon>Elateroidea</taxon>
        <taxon>Elateridae</taxon>
        <taxon>Agrypninae</taxon>
        <taxon>Pyrophorini</taxon>
        <taxon>Ignelater</taxon>
    </lineage>
</organism>
<evidence type="ECO:0000313" key="3">
    <source>
        <dbReference type="Proteomes" id="UP000801492"/>
    </source>
</evidence>
<gene>
    <name evidence="2" type="ORF">ILUMI_23721</name>
</gene>
<dbReference type="Gene3D" id="3.60.10.10">
    <property type="entry name" value="Endonuclease/exonuclease/phosphatase"/>
    <property type="match status" value="1"/>
</dbReference>
<comment type="caution">
    <text evidence="2">The sequence shown here is derived from an EMBL/GenBank/DDBJ whole genome shotgun (WGS) entry which is preliminary data.</text>
</comment>
<sequence length="166" mass="19060">MMIEIPMSFRETQSAVVGVAYRPEWVNVHDFLDALEHSIADILPGCDKVILTEDFNIDQFRLDNNKTISLLNFTELFSLSQIINIQTRVTYSTQTLLDLIIVSKRDLVLESGVEGTYDISDHHLVFCKILLDLPRDFQIRTYRDSRNCNTDDFCTDFANNSVAIYG</sequence>
<name>A0A8K0CAE4_IGNLU</name>
<dbReference type="PANTHER" id="PTHR33776:SF3">
    <property type="entry name" value="PHD-TYPE DOMAIN-CONTAINING PROTEIN"/>
    <property type="match status" value="1"/>
</dbReference>